<accession>U2ED15</accession>
<keyword evidence="9 10" id="KW-0472">Membrane</keyword>
<dbReference type="InterPro" id="IPR036640">
    <property type="entry name" value="ABC1_TM_sf"/>
</dbReference>
<dbReference type="FunFam" id="3.40.50.300:FF:000221">
    <property type="entry name" value="Multidrug ABC transporter ATP-binding protein"/>
    <property type="match status" value="1"/>
</dbReference>
<keyword evidence="14" id="KW-1185">Reference proteome</keyword>
<keyword evidence="6" id="KW-0547">Nucleotide-binding</keyword>
<dbReference type="AlphaFoldDB" id="U2ED15"/>
<evidence type="ECO:0000259" key="11">
    <source>
        <dbReference type="PROSITE" id="PS50893"/>
    </source>
</evidence>
<evidence type="ECO:0000256" key="6">
    <source>
        <dbReference type="ARBA" id="ARBA00022741"/>
    </source>
</evidence>
<dbReference type="Gene3D" id="1.20.1560.10">
    <property type="entry name" value="ABC transporter type 1, transmembrane domain"/>
    <property type="match status" value="1"/>
</dbReference>
<proteinExistence type="inferred from homology"/>
<evidence type="ECO:0000256" key="2">
    <source>
        <dbReference type="ARBA" id="ARBA00005417"/>
    </source>
</evidence>
<dbReference type="PROSITE" id="PS50929">
    <property type="entry name" value="ABC_TM1F"/>
    <property type="match status" value="1"/>
</dbReference>
<comment type="caution">
    <text evidence="13">The sequence shown here is derived from an EMBL/GenBank/DDBJ whole genome shotgun (WGS) entry which is preliminary data.</text>
</comment>
<dbReference type="GO" id="GO:0005886">
    <property type="term" value="C:plasma membrane"/>
    <property type="evidence" value="ECO:0007669"/>
    <property type="project" value="UniProtKB-SubCell"/>
</dbReference>
<dbReference type="GO" id="GO:0005524">
    <property type="term" value="F:ATP binding"/>
    <property type="evidence" value="ECO:0007669"/>
    <property type="project" value="UniProtKB-KW"/>
</dbReference>
<reference evidence="13 14" key="1">
    <citation type="journal article" date="2011" name="J. Bacteriol.">
        <title>Genome sequence of Haloplasma contractile, an unusual contractile bacterium from a deep-sea anoxic brine lake.</title>
        <authorList>
            <person name="Antunes A."/>
            <person name="Alam I."/>
            <person name="El Dorry H."/>
            <person name="Siam R."/>
            <person name="Robertson A."/>
            <person name="Bajic V.B."/>
            <person name="Stingl U."/>
        </authorList>
    </citation>
    <scope>NUCLEOTIDE SEQUENCE [LARGE SCALE GENOMIC DNA]</scope>
    <source>
        <strain evidence="13 14">SSD-17B</strain>
    </source>
</reference>
<feature type="domain" description="ABC transmembrane type-1" evidence="12">
    <location>
        <begin position="20"/>
        <end position="306"/>
    </location>
</feature>
<dbReference type="FunCoup" id="U2ED15">
    <property type="interactions" value="115"/>
</dbReference>
<dbReference type="SUPFAM" id="SSF90123">
    <property type="entry name" value="ABC transporter transmembrane region"/>
    <property type="match status" value="1"/>
</dbReference>
<dbReference type="OrthoDB" id="9762517at2"/>
<evidence type="ECO:0000256" key="1">
    <source>
        <dbReference type="ARBA" id="ARBA00004651"/>
    </source>
</evidence>
<organism evidence="13 14">
    <name type="scientific">Haloplasma contractile SSD-17B</name>
    <dbReference type="NCBI Taxonomy" id="1033810"/>
    <lineage>
        <taxon>Bacteria</taxon>
        <taxon>Bacillati</taxon>
        <taxon>Mycoplasmatota</taxon>
        <taxon>Mollicutes</taxon>
        <taxon>Haloplasmatales</taxon>
        <taxon>Haloplasmataceae</taxon>
        <taxon>Haloplasma</taxon>
    </lineage>
</organism>
<dbReference type="PROSITE" id="PS50893">
    <property type="entry name" value="ABC_TRANSPORTER_2"/>
    <property type="match status" value="1"/>
</dbReference>
<feature type="domain" description="ABC transporter" evidence="11">
    <location>
        <begin position="340"/>
        <end position="574"/>
    </location>
</feature>
<evidence type="ECO:0000259" key="12">
    <source>
        <dbReference type="PROSITE" id="PS50929"/>
    </source>
</evidence>
<keyword evidence="5 10" id="KW-0812">Transmembrane</keyword>
<keyword evidence="8 10" id="KW-1133">Transmembrane helix</keyword>
<dbReference type="InterPro" id="IPR039421">
    <property type="entry name" value="Type_1_exporter"/>
</dbReference>
<dbReference type="InterPro" id="IPR003439">
    <property type="entry name" value="ABC_transporter-like_ATP-bd"/>
</dbReference>
<dbReference type="RefSeq" id="WP_021031047.1">
    <property type="nucleotide sequence ID" value="NZ_AFNU02000003.1"/>
</dbReference>
<gene>
    <name evidence="13" type="ORF">HLPCO_001253</name>
</gene>
<feature type="transmembrane region" description="Helical" evidence="10">
    <location>
        <begin position="283"/>
        <end position="304"/>
    </location>
</feature>
<dbReference type="SUPFAM" id="SSF52540">
    <property type="entry name" value="P-loop containing nucleoside triphosphate hydrolases"/>
    <property type="match status" value="1"/>
</dbReference>
<comment type="subcellular location">
    <subcellularLocation>
        <location evidence="1">Cell membrane</location>
        <topology evidence="1">Multi-pass membrane protein</topology>
    </subcellularLocation>
</comment>
<dbReference type="STRING" id="1033810.HLPCO_001253"/>
<keyword evidence="7" id="KW-0067">ATP-binding</keyword>
<dbReference type="GO" id="GO:0016887">
    <property type="term" value="F:ATP hydrolysis activity"/>
    <property type="evidence" value="ECO:0007669"/>
    <property type="project" value="InterPro"/>
</dbReference>
<keyword evidence="4" id="KW-1003">Cell membrane</keyword>
<dbReference type="Gene3D" id="3.40.50.300">
    <property type="entry name" value="P-loop containing nucleotide triphosphate hydrolases"/>
    <property type="match status" value="1"/>
</dbReference>
<comment type="similarity">
    <text evidence="2">Belongs to the ABC transporter superfamily.</text>
</comment>
<dbReference type="SMART" id="SM00382">
    <property type="entry name" value="AAA"/>
    <property type="match status" value="1"/>
</dbReference>
<evidence type="ECO:0000256" key="4">
    <source>
        <dbReference type="ARBA" id="ARBA00022475"/>
    </source>
</evidence>
<feature type="transmembrane region" description="Helical" evidence="10">
    <location>
        <begin position="250"/>
        <end position="271"/>
    </location>
</feature>
<dbReference type="eggNOG" id="COG1132">
    <property type="taxonomic scope" value="Bacteria"/>
</dbReference>
<sequence length="582" mass="65404">MKNYVRTLKTYMAPYWYIAILTPLLMLVEVYFVVQIPRLIGETIDVAIPNGISTGNYELIIDYTLRILLVSVGAIACGFLATVFSNISTALMGRDMSNATYKRLQELSFENIDKIENGKILTRIVHDPSRIRWMTKMIMQTFFRAPAMFIFTIIEVVKINRQLSYILVIISPLIILVNVVVIRKGYPKFRIVRRKFDKVNTLTAENLENNRIVKAFNRNDYEIDKYDGAIEELKETTTGVNRLMAISSPVLMLIMNLSIAAVLYIGGTFVIEGTIDIGKIQAFIIYLGQSAGALMAITGLLNIVPRVETLCARVLGLQDMEPAVKNNSEPKSDFELTGKIEFKNVTYSYGDLKPVLKNINFTIEPGQKLGIIGTTGSGKSTLVNLIPRFYDVKEGEVLLDGINVREYDLKELRKQVSVVMQKASLFAGTIGDNIRFGNQTAEEDEIIDSSKTADAHEFINRFNDQYETYLGERGVNLSGGQKQRTSISRSVITAPKILIFDDSTSAVDMKTERRILSLLNRKLTQTTYIIIAQRISSIIDADKIIVLDNGEINGIGTHEELLDTNTIYQEIHYSQNGGEKYA</sequence>
<name>U2ED15_9MOLU</name>
<dbReference type="InterPro" id="IPR011527">
    <property type="entry name" value="ABC1_TM_dom"/>
</dbReference>
<dbReference type="InterPro" id="IPR027417">
    <property type="entry name" value="P-loop_NTPase"/>
</dbReference>
<evidence type="ECO:0000256" key="7">
    <source>
        <dbReference type="ARBA" id="ARBA00022840"/>
    </source>
</evidence>
<feature type="transmembrane region" description="Helical" evidence="10">
    <location>
        <begin position="141"/>
        <end position="159"/>
    </location>
</feature>
<dbReference type="Pfam" id="PF00664">
    <property type="entry name" value="ABC_membrane"/>
    <property type="match status" value="1"/>
</dbReference>
<reference evidence="13 14" key="2">
    <citation type="journal article" date="2013" name="PLoS ONE">
        <title>INDIGO - INtegrated Data Warehouse of MIcrobial GenOmes with Examples from the Red Sea Extremophiles.</title>
        <authorList>
            <person name="Alam I."/>
            <person name="Antunes A."/>
            <person name="Kamau A.A."/>
            <person name="Ba Alawi W."/>
            <person name="Kalkatawi M."/>
            <person name="Stingl U."/>
            <person name="Bajic V.B."/>
        </authorList>
    </citation>
    <scope>NUCLEOTIDE SEQUENCE [LARGE SCALE GENOMIC DNA]</scope>
    <source>
        <strain evidence="13 14">SSD-17B</strain>
    </source>
</reference>
<dbReference type="GO" id="GO:0015421">
    <property type="term" value="F:ABC-type oligopeptide transporter activity"/>
    <property type="evidence" value="ECO:0007669"/>
    <property type="project" value="TreeGrafter"/>
</dbReference>
<evidence type="ECO:0000313" key="14">
    <source>
        <dbReference type="Proteomes" id="UP000005707"/>
    </source>
</evidence>
<keyword evidence="3" id="KW-0813">Transport</keyword>
<dbReference type="Proteomes" id="UP000005707">
    <property type="component" value="Unassembled WGS sequence"/>
</dbReference>
<protein>
    <submittedName>
        <fullName evidence="13">ABC transporter protein</fullName>
    </submittedName>
</protein>
<evidence type="ECO:0000313" key="13">
    <source>
        <dbReference type="EMBL" id="ERJ12913.1"/>
    </source>
</evidence>
<evidence type="ECO:0000256" key="8">
    <source>
        <dbReference type="ARBA" id="ARBA00022989"/>
    </source>
</evidence>
<dbReference type="CDD" id="cd18548">
    <property type="entry name" value="ABC_6TM_Tm287_like"/>
    <property type="match status" value="1"/>
</dbReference>
<feature type="transmembrane region" description="Helical" evidence="10">
    <location>
        <begin position="165"/>
        <end position="186"/>
    </location>
</feature>
<feature type="transmembrane region" description="Helical" evidence="10">
    <location>
        <begin position="67"/>
        <end position="93"/>
    </location>
</feature>
<dbReference type="InParanoid" id="U2ED15"/>
<evidence type="ECO:0000256" key="10">
    <source>
        <dbReference type="SAM" id="Phobius"/>
    </source>
</evidence>
<dbReference type="InterPro" id="IPR003593">
    <property type="entry name" value="AAA+_ATPase"/>
</dbReference>
<dbReference type="PANTHER" id="PTHR43394">
    <property type="entry name" value="ATP-DEPENDENT PERMEASE MDL1, MITOCHONDRIAL"/>
    <property type="match status" value="1"/>
</dbReference>
<dbReference type="Pfam" id="PF00005">
    <property type="entry name" value="ABC_tran"/>
    <property type="match status" value="1"/>
</dbReference>
<dbReference type="PANTHER" id="PTHR43394:SF1">
    <property type="entry name" value="ATP-BINDING CASSETTE SUB-FAMILY B MEMBER 10, MITOCHONDRIAL"/>
    <property type="match status" value="1"/>
</dbReference>
<dbReference type="EMBL" id="AFNU02000003">
    <property type="protein sequence ID" value="ERJ12913.1"/>
    <property type="molecule type" value="Genomic_DNA"/>
</dbReference>
<feature type="transmembrane region" description="Helical" evidence="10">
    <location>
        <begin position="12"/>
        <end position="34"/>
    </location>
</feature>
<evidence type="ECO:0000256" key="3">
    <source>
        <dbReference type="ARBA" id="ARBA00022448"/>
    </source>
</evidence>
<evidence type="ECO:0000256" key="5">
    <source>
        <dbReference type="ARBA" id="ARBA00022692"/>
    </source>
</evidence>
<evidence type="ECO:0000256" key="9">
    <source>
        <dbReference type="ARBA" id="ARBA00023136"/>
    </source>
</evidence>